<reference evidence="1" key="1">
    <citation type="submission" date="2018-02" db="EMBL/GenBank/DDBJ databases">
        <title>Rhizophora mucronata_Transcriptome.</title>
        <authorList>
            <person name="Meera S.P."/>
            <person name="Sreeshan A."/>
            <person name="Augustine A."/>
        </authorList>
    </citation>
    <scope>NUCLEOTIDE SEQUENCE</scope>
    <source>
        <tissue evidence="1">Leaf</tissue>
    </source>
</reference>
<organism evidence="1">
    <name type="scientific">Rhizophora mucronata</name>
    <name type="common">Asiatic mangrove</name>
    <dbReference type="NCBI Taxonomy" id="61149"/>
    <lineage>
        <taxon>Eukaryota</taxon>
        <taxon>Viridiplantae</taxon>
        <taxon>Streptophyta</taxon>
        <taxon>Embryophyta</taxon>
        <taxon>Tracheophyta</taxon>
        <taxon>Spermatophyta</taxon>
        <taxon>Magnoliopsida</taxon>
        <taxon>eudicotyledons</taxon>
        <taxon>Gunneridae</taxon>
        <taxon>Pentapetalae</taxon>
        <taxon>rosids</taxon>
        <taxon>fabids</taxon>
        <taxon>Malpighiales</taxon>
        <taxon>Rhizophoraceae</taxon>
        <taxon>Rhizophora</taxon>
    </lineage>
</organism>
<dbReference type="AlphaFoldDB" id="A0A2P2R0B5"/>
<accession>A0A2P2R0B5</accession>
<dbReference type="EMBL" id="GGEC01092153">
    <property type="protein sequence ID" value="MBX72637.1"/>
    <property type="molecule type" value="Transcribed_RNA"/>
</dbReference>
<name>A0A2P2R0B5_RHIMU</name>
<evidence type="ECO:0000313" key="1">
    <source>
        <dbReference type="EMBL" id="MBX72637.1"/>
    </source>
</evidence>
<sequence length="73" mass="8419">MSNVLPSSLLLNFTKMPLRSKQPVLNYDYCMHDSFTSYHKCLLFICKSINCLFNRTNNRSTSNSAKTTSIQLH</sequence>
<proteinExistence type="predicted"/>
<protein>
    <submittedName>
        <fullName evidence="1">Uncharacterized protein</fullName>
    </submittedName>
</protein>